<keyword evidence="2" id="KW-1185">Reference proteome</keyword>
<organism evidence="1 2">
    <name type="scientific">Araneus ventricosus</name>
    <name type="common">Orbweaver spider</name>
    <name type="synonym">Epeira ventricosa</name>
    <dbReference type="NCBI Taxonomy" id="182803"/>
    <lineage>
        <taxon>Eukaryota</taxon>
        <taxon>Metazoa</taxon>
        <taxon>Ecdysozoa</taxon>
        <taxon>Arthropoda</taxon>
        <taxon>Chelicerata</taxon>
        <taxon>Arachnida</taxon>
        <taxon>Araneae</taxon>
        <taxon>Araneomorphae</taxon>
        <taxon>Entelegynae</taxon>
        <taxon>Araneoidea</taxon>
        <taxon>Araneidae</taxon>
        <taxon>Araneus</taxon>
    </lineage>
</organism>
<reference evidence="1 2" key="1">
    <citation type="journal article" date="2019" name="Sci. Rep.">
        <title>Orb-weaving spider Araneus ventricosus genome elucidates the spidroin gene catalogue.</title>
        <authorList>
            <person name="Kono N."/>
            <person name="Nakamura H."/>
            <person name="Ohtoshi R."/>
            <person name="Moran D.A.P."/>
            <person name="Shinohara A."/>
            <person name="Yoshida Y."/>
            <person name="Fujiwara M."/>
            <person name="Mori M."/>
            <person name="Tomita M."/>
            <person name="Arakawa K."/>
        </authorList>
    </citation>
    <scope>NUCLEOTIDE SEQUENCE [LARGE SCALE GENOMIC DNA]</scope>
</reference>
<name>A0A4Y2G2R2_ARAVE</name>
<sequence>MLNCLKSGAYCFFPKTVHPSSVSNAAGAEASSLKSPVNNLPAMSPPITISIGPSFLSGKEIMFSLSSCCHSPLPTGGILPQITSWPRALKLQG</sequence>
<comment type="caution">
    <text evidence="1">The sequence shown here is derived from an EMBL/GenBank/DDBJ whole genome shotgun (WGS) entry which is preliminary data.</text>
</comment>
<gene>
    <name evidence="1" type="ORF">AVEN_34337_1</name>
</gene>
<evidence type="ECO:0000313" key="2">
    <source>
        <dbReference type="Proteomes" id="UP000499080"/>
    </source>
</evidence>
<dbReference type="AlphaFoldDB" id="A0A4Y2G2R2"/>
<accession>A0A4Y2G2R2</accession>
<evidence type="ECO:0000313" key="1">
    <source>
        <dbReference type="EMBL" id="GBM48000.1"/>
    </source>
</evidence>
<dbReference type="Proteomes" id="UP000499080">
    <property type="component" value="Unassembled WGS sequence"/>
</dbReference>
<protein>
    <submittedName>
        <fullName evidence="1">Uncharacterized protein</fullName>
    </submittedName>
</protein>
<dbReference type="EMBL" id="BGPR01001202">
    <property type="protein sequence ID" value="GBM48000.1"/>
    <property type="molecule type" value="Genomic_DNA"/>
</dbReference>
<proteinExistence type="predicted"/>